<keyword evidence="4" id="KW-0812">Transmembrane</keyword>
<dbReference type="Gene3D" id="3.90.550.10">
    <property type="entry name" value="Spore Coat Polysaccharide Biosynthesis Protein SpsA, Chain A"/>
    <property type="match status" value="1"/>
</dbReference>
<reference evidence="5 6" key="1">
    <citation type="submission" date="2016-08" db="EMBL/GenBank/DDBJ databases">
        <authorList>
            <person name="Seilhamer J.J."/>
        </authorList>
    </citation>
    <scope>NUCLEOTIDE SEQUENCE [LARGE SCALE GENOMIC DNA]</scope>
    <source>
        <strain evidence="5 6">DX4</strain>
    </source>
</reference>
<proteinExistence type="inferred from homology"/>
<evidence type="ECO:0000256" key="2">
    <source>
        <dbReference type="ARBA" id="ARBA00022676"/>
    </source>
</evidence>
<dbReference type="EMBL" id="CP017141">
    <property type="protein sequence ID" value="AOM80333.1"/>
    <property type="molecule type" value="Genomic_DNA"/>
</dbReference>
<feature type="transmembrane region" description="Helical" evidence="4">
    <location>
        <begin position="320"/>
        <end position="340"/>
    </location>
</feature>
<keyword evidence="4" id="KW-0472">Membrane</keyword>
<name>A0A1D7QNV1_9SPHI</name>
<dbReference type="Proteomes" id="UP000094313">
    <property type="component" value="Chromosome"/>
</dbReference>
<dbReference type="SUPFAM" id="SSF53448">
    <property type="entry name" value="Nucleotide-diphospho-sugar transferases"/>
    <property type="match status" value="1"/>
</dbReference>
<dbReference type="InterPro" id="IPR029044">
    <property type="entry name" value="Nucleotide-diphossugar_trans"/>
</dbReference>
<evidence type="ECO:0000313" key="5">
    <source>
        <dbReference type="EMBL" id="AOM80333.1"/>
    </source>
</evidence>
<keyword evidence="4" id="KW-1133">Transmembrane helix</keyword>
<evidence type="ECO:0000313" key="6">
    <source>
        <dbReference type="Proteomes" id="UP000094313"/>
    </source>
</evidence>
<evidence type="ECO:0000256" key="3">
    <source>
        <dbReference type="ARBA" id="ARBA00022679"/>
    </source>
</evidence>
<accession>A0A1D7QNV1</accession>
<organism evidence="5 6">
    <name type="scientific">Pedobacter steynii</name>
    <dbReference type="NCBI Taxonomy" id="430522"/>
    <lineage>
        <taxon>Bacteria</taxon>
        <taxon>Pseudomonadati</taxon>
        <taxon>Bacteroidota</taxon>
        <taxon>Sphingobacteriia</taxon>
        <taxon>Sphingobacteriales</taxon>
        <taxon>Sphingobacteriaceae</taxon>
        <taxon>Pedobacter</taxon>
    </lineage>
</organism>
<feature type="transmembrane region" description="Helical" evidence="4">
    <location>
        <begin position="286"/>
        <end position="314"/>
    </location>
</feature>
<dbReference type="RefSeq" id="WP_069381995.1">
    <property type="nucleotide sequence ID" value="NZ_CP017141.1"/>
</dbReference>
<dbReference type="OrthoDB" id="1523666at2"/>
<dbReference type="GO" id="GO:0016757">
    <property type="term" value="F:glycosyltransferase activity"/>
    <property type="evidence" value="ECO:0007669"/>
    <property type="project" value="UniProtKB-KW"/>
</dbReference>
<dbReference type="Pfam" id="PF13641">
    <property type="entry name" value="Glyco_tranf_2_3"/>
    <property type="match status" value="1"/>
</dbReference>
<feature type="transmembrane region" description="Helical" evidence="4">
    <location>
        <begin position="6"/>
        <end position="25"/>
    </location>
</feature>
<protein>
    <recommendedName>
        <fullName evidence="7">Glycosyltransferase, catalytic subunit of cellulose synthase and poly-beta-1,6-N-acetylglucosamine synthase</fullName>
    </recommendedName>
</protein>
<gene>
    <name evidence="5" type="ORF">BFS30_26105</name>
</gene>
<comment type="similarity">
    <text evidence="1">Belongs to the glycosyltransferase 2 family.</text>
</comment>
<evidence type="ECO:0000256" key="1">
    <source>
        <dbReference type="ARBA" id="ARBA00006739"/>
    </source>
</evidence>
<dbReference type="PANTHER" id="PTHR43630">
    <property type="entry name" value="POLY-BETA-1,6-N-ACETYL-D-GLUCOSAMINE SYNTHASE"/>
    <property type="match status" value="1"/>
</dbReference>
<dbReference type="PANTHER" id="PTHR43630:SF1">
    <property type="entry name" value="POLY-BETA-1,6-N-ACETYL-D-GLUCOSAMINE SYNTHASE"/>
    <property type="match status" value="1"/>
</dbReference>
<evidence type="ECO:0000256" key="4">
    <source>
        <dbReference type="SAM" id="Phobius"/>
    </source>
</evidence>
<dbReference type="AlphaFoldDB" id="A0A1D7QNV1"/>
<evidence type="ECO:0008006" key="7">
    <source>
        <dbReference type="Google" id="ProtNLM"/>
    </source>
</evidence>
<keyword evidence="2" id="KW-0328">Glycosyltransferase</keyword>
<dbReference type="KEGG" id="psty:BFS30_26105"/>
<sequence>MIVWTVLQVILGFNFLFPFLLFIAAKLSGKRKSVEKVSDDSADYAIIVTAYEETGLLESVASSILDLDYENYLIYIIADNCDISNLHFTDERVVLLRPPEVLASNVKSHFYAINNFKRAHDRITIIDSDNLVDKNYLKALNRVFDAGFQAVQGVRRAKKINTTYAALDEAGDIYYRYVDRKLLFESGSSASLAGSGMAFTLDLYKNCLADQQLMGAGFDKILQFEIIKRGHRIAFSEAAVVYDEKTAKSDQLVKQRARWINTWFKFFFLGTKLLVSSLSKLNLNGFLFSILLLRPPLFLLILFSGTCFLIDIFILPYMLFFWLGTGILFLFVFFRALSYFKADEKIYQSLKGIPKFIFYQILAFTKVRKANKLSVATKHVEENP</sequence>
<keyword evidence="6" id="KW-1185">Reference proteome</keyword>
<keyword evidence="3" id="KW-0808">Transferase</keyword>